<keyword evidence="2" id="KW-1185">Reference proteome</keyword>
<accession>A0ABR2W189</accession>
<name>A0ABR2W189_9FUNG</name>
<organism evidence="1 2">
    <name type="scientific">Basidiobolus ranarum</name>
    <dbReference type="NCBI Taxonomy" id="34480"/>
    <lineage>
        <taxon>Eukaryota</taxon>
        <taxon>Fungi</taxon>
        <taxon>Fungi incertae sedis</taxon>
        <taxon>Zoopagomycota</taxon>
        <taxon>Entomophthoromycotina</taxon>
        <taxon>Basidiobolomycetes</taxon>
        <taxon>Basidiobolales</taxon>
        <taxon>Basidiobolaceae</taxon>
        <taxon>Basidiobolus</taxon>
    </lineage>
</organism>
<gene>
    <name evidence="1" type="ORF">K7432_006684</name>
</gene>
<dbReference type="EMBL" id="JASJQH010007180">
    <property type="protein sequence ID" value="KAK9716770.1"/>
    <property type="molecule type" value="Genomic_DNA"/>
</dbReference>
<evidence type="ECO:0008006" key="3">
    <source>
        <dbReference type="Google" id="ProtNLM"/>
    </source>
</evidence>
<evidence type="ECO:0000313" key="1">
    <source>
        <dbReference type="EMBL" id="KAK9716770.1"/>
    </source>
</evidence>
<dbReference type="Proteomes" id="UP001479436">
    <property type="component" value="Unassembled WGS sequence"/>
</dbReference>
<evidence type="ECO:0000313" key="2">
    <source>
        <dbReference type="Proteomes" id="UP001479436"/>
    </source>
</evidence>
<protein>
    <recommendedName>
        <fullName evidence="3">Ribosomal protein L5</fullName>
    </recommendedName>
</protein>
<sequence length="156" mass="18112">MNSLYNQLARRRLNLRVLSPLQCRFTTKNSLPLITLQNVYDYLLLPASSREKSLVPKEKIHYGHMNQAKVHEGLDFLSLVGRNYQFPLPRSNTTTCSELNIRAEEFFDFVPFAEKMSFRIFKNGFNHQTGVLHTSNKELKELFEDLPAIETLSFSV</sequence>
<reference evidence="1 2" key="1">
    <citation type="submission" date="2023-04" db="EMBL/GenBank/DDBJ databases">
        <title>Genome of Basidiobolus ranarum AG-B5.</title>
        <authorList>
            <person name="Stajich J.E."/>
            <person name="Carter-House D."/>
            <person name="Gryganskyi A."/>
        </authorList>
    </citation>
    <scope>NUCLEOTIDE SEQUENCE [LARGE SCALE GENOMIC DNA]</scope>
    <source>
        <strain evidence="1 2">AG-B5</strain>
    </source>
</reference>
<proteinExistence type="predicted"/>
<comment type="caution">
    <text evidence="1">The sequence shown here is derived from an EMBL/GenBank/DDBJ whole genome shotgun (WGS) entry which is preliminary data.</text>
</comment>